<accession>A0A2P6MQV4</accession>
<feature type="transmembrane region" description="Helical" evidence="2">
    <location>
        <begin position="147"/>
        <end position="164"/>
    </location>
</feature>
<dbReference type="AlphaFoldDB" id="A0A2P6MQV4"/>
<evidence type="ECO:0000256" key="2">
    <source>
        <dbReference type="SAM" id="Phobius"/>
    </source>
</evidence>
<feature type="compositionally biased region" description="Polar residues" evidence="1">
    <location>
        <begin position="23"/>
        <end position="34"/>
    </location>
</feature>
<comment type="caution">
    <text evidence="3">The sequence shown here is derived from an EMBL/GenBank/DDBJ whole genome shotgun (WGS) entry which is preliminary data.</text>
</comment>
<evidence type="ECO:0000313" key="4">
    <source>
        <dbReference type="Proteomes" id="UP000241769"/>
    </source>
</evidence>
<keyword evidence="2" id="KW-0472">Membrane</keyword>
<gene>
    <name evidence="3" type="ORF">PROFUN_08711</name>
</gene>
<proteinExistence type="predicted"/>
<reference evidence="3 4" key="1">
    <citation type="journal article" date="2018" name="Genome Biol. Evol.">
        <title>Multiple Roots of Fruiting Body Formation in Amoebozoa.</title>
        <authorList>
            <person name="Hillmann F."/>
            <person name="Forbes G."/>
            <person name="Novohradska S."/>
            <person name="Ferling I."/>
            <person name="Riege K."/>
            <person name="Groth M."/>
            <person name="Westermann M."/>
            <person name="Marz M."/>
            <person name="Spaller T."/>
            <person name="Winckler T."/>
            <person name="Schaap P."/>
            <person name="Glockner G."/>
        </authorList>
    </citation>
    <scope>NUCLEOTIDE SEQUENCE [LARGE SCALE GENOMIC DNA]</scope>
    <source>
        <strain evidence="3 4">Jena</strain>
    </source>
</reference>
<feature type="region of interest" description="Disordered" evidence="1">
    <location>
        <begin position="23"/>
        <end position="45"/>
    </location>
</feature>
<keyword evidence="2" id="KW-1133">Transmembrane helix</keyword>
<keyword evidence="2" id="KW-0812">Transmembrane</keyword>
<dbReference type="Proteomes" id="UP000241769">
    <property type="component" value="Unassembled WGS sequence"/>
</dbReference>
<keyword evidence="4" id="KW-1185">Reference proteome</keyword>
<organism evidence="3 4">
    <name type="scientific">Planoprotostelium fungivorum</name>
    <dbReference type="NCBI Taxonomy" id="1890364"/>
    <lineage>
        <taxon>Eukaryota</taxon>
        <taxon>Amoebozoa</taxon>
        <taxon>Evosea</taxon>
        <taxon>Variosea</taxon>
        <taxon>Cavosteliida</taxon>
        <taxon>Cavosteliaceae</taxon>
        <taxon>Planoprotostelium</taxon>
    </lineage>
</organism>
<evidence type="ECO:0000313" key="3">
    <source>
        <dbReference type="EMBL" id="PRP74087.1"/>
    </source>
</evidence>
<dbReference type="InParanoid" id="A0A2P6MQV4"/>
<sequence length="166" mass="17997">MRSGFFARTLTQRRTPLIRFTHGKNNVTNTTSHSAKPENAKPTLPISHPAHAEVKILKSVDELPTTMRMRQRPTDYEQLLVQMADTSNVHPATGRPYAREPLGIVKRTPIAALTGASYGLLFGLARVATAQFNGTTTQVTKKLPVRFAAFGAGAGLIAGLFGIGSW</sequence>
<protein>
    <submittedName>
        <fullName evidence="3">Uncharacterized protein</fullName>
    </submittedName>
</protein>
<dbReference type="EMBL" id="MDYQ01000502">
    <property type="protein sequence ID" value="PRP74087.1"/>
    <property type="molecule type" value="Genomic_DNA"/>
</dbReference>
<name>A0A2P6MQV4_9EUKA</name>
<evidence type="ECO:0000256" key="1">
    <source>
        <dbReference type="SAM" id="MobiDB-lite"/>
    </source>
</evidence>